<keyword evidence="2" id="KW-0328">Glycosyltransferase</keyword>
<dbReference type="AlphaFoldDB" id="C5LZ07"/>
<dbReference type="GeneID" id="9037926"/>
<sequence>IRIVPLFMVWYVAPIMMMSLIPHKEIRFIFPSLLALTIVAACGAHRWDDDYHHNRSLGRARLSL</sequence>
<keyword evidence="5" id="KW-0256">Endoplasmic reticulum</keyword>
<dbReference type="Proteomes" id="UP000007800">
    <property type="component" value="Unassembled WGS sequence"/>
</dbReference>
<evidence type="ECO:0000313" key="8">
    <source>
        <dbReference type="EMBL" id="EEQ98016.1"/>
    </source>
</evidence>
<evidence type="ECO:0000256" key="1">
    <source>
        <dbReference type="ARBA" id="ARBA00004477"/>
    </source>
</evidence>
<reference evidence="8 9" key="1">
    <citation type="submission" date="2008-07" db="EMBL/GenBank/DDBJ databases">
        <authorList>
            <person name="El-Sayed N."/>
            <person name="Caler E."/>
            <person name="Inman J."/>
            <person name="Amedeo P."/>
            <person name="Hass B."/>
            <person name="Wortman J."/>
        </authorList>
    </citation>
    <scope>NUCLEOTIDE SEQUENCE [LARGE SCALE GENOMIC DNA]</scope>
    <source>
        <strain evidence="9">ATCC 50983 / TXsc</strain>
    </source>
</reference>
<protein>
    <recommendedName>
        <fullName evidence="10">Mannosyltransferase</fullName>
    </recommendedName>
</protein>
<dbReference type="GO" id="GO:0005789">
    <property type="term" value="C:endoplasmic reticulum membrane"/>
    <property type="evidence" value="ECO:0007669"/>
    <property type="project" value="UniProtKB-SubCell"/>
</dbReference>
<comment type="subcellular location">
    <subcellularLocation>
        <location evidence="1">Endoplasmic reticulum membrane</location>
        <topology evidence="1">Multi-pass membrane protein</topology>
    </subcellularLocation>
</comment>
<evidence type="ECO:0000256" key="6">
    <source>
        <dbReference type="ARBA" id="ARBA00022989"/>
    </source>
</evidence>
<keyword evidence="4" id="KW-0812">Transmembrane</keyword>
<evidence type="ECO:0000256" key="2">
    <source>
        <dbReference type="ARBA" id="ARBA00022676"/>
    </source>
</evidence>
<dbReference type="InterPro" id="IPR005599">
    <property type="entry name" value="GPI_mannosylTrfase"/>
</dbReference>
<dbReference type="EMBL" id="GG686838">
    <property type="protein sequence ID" value="EEQ98016.1"/>
    <property type="molecule type" value="Genomic_DNA"/>
</dbReference>
<dbReference type="RefSeq" id="XP_002765299.1">
    <property type="nucleotide sequence ID" value="XM_002765253.1"/>
</dbReference>
<dbReference type="OrthoDB" id="435339at2759"/>
<dbReference type="Pfam" id="PF03901">
    <property type="entry name" value="Glyco_transf_22"/>
    <property type="match status" value="1"/>
</dbReference>
<dbReference type="GO" id="GO:0016757">
    <property type="term" value="F:glycosyltransferase activity"/>
    <property type="evidence" value="ECO:0007669"/>
    <property type="project" value="UniProtKB-KW"/>
</dbReference>
<keyword evidence="6" id="KW-1133">Transmembrane helix</keyword>
<feature type="non-terminal residue" evidence="8">
    <location>
        <position position="1"/>
    </location>
</feature>
<name>C5LZ07_PERM5</name>
<evidence type="ECO:0000256" key="7">
    <source>
        <dbReference type="ARBA" id="ARBA00023136"/>
    </source>
</evidence>
<keyword evidence="3" id="KW-0808">Transferase</keyword>
<dbReference type="InParanoid" id="C5LZ07"/>
<evidence type="ECO:0000313" key="9">
    <source>
        <dbReference type="Proteomes" id="UP000007800"/>
    </source>
</evidence>
<evidence type="ECO:0008006" key="10">
    <source>
        <dbReference type="Google" id="ProtNLM"/>
    </source>
</evidence>
<feature type="non-terminal residue" evidence="8">
    <location>
        <position position="64"/>
    </location>
</feature>
<proteinExistence type="predicted"/>
<gene>
    <name evidence="8" type="ORF">Pmar_PMAR016093</name>
</gene>
<evidence type="ECO:0000256" key="3">
    <source>
        <dbReference type="ARBA" id="ARBA00022679"/>
    </source>
</evidence>
<keyword evidence="9" id="KW-1185">Reference proteome</keyword>
<keyword evidence="7" id="KW-0472">Membrane</keyword>
<accession>C5LZ07</accession>
<evidence type="ECO:0000256" key="5">
    <source>
        <dbReference type="ARBA" id="ARBA00022824"/>
    </source>
</evidence>
<organism evidence="9">
    <name type="scientific">Perkinsus marinus (strain ATCC 50983 / TXsc)</name>
    <dbReference type="NCBI Taxonomy" id="423536"/>
    <lineage>
        <taxon>Eukaryota</taxon>
        <taxon>Sar</taxon>
        <taxon>Alveolata</taxon>
        <taxon>Perkinsozoa</taxon>
        <taxon>Perkinsea</taxon>
        <taxon>Perkinsida</taxon>
        <taxon>Perkinsidae</taxon>
        <taxon>Perkinsus</taxon>
    </lineage>
</organism>
<evidence type="ECO:0000256" key="4">
    <source>
        <dbReference type="ARBA" id="ARBA00022692"/>
    </source>
</evidence>